<organism evidence="2 3">
    <name type="scientific">Reticulomyxa filosa</name>
    <dbReference type="NCBI Taxonomy" id="46433"/>
    <lineage>
        <taxon>Eukaryota</taxon>
        <taxon>Sar</taxon>
        <taxon>Rhizaria</taxon>
        <taxon>Retaria</taxon>
        <taxon>Foraminifera</taxon>
        <taxon>Monothalamids</taxon>
        <taxon>Reticulomyxidae</taxon>
        <taxon>Reticulomyxa</taxon>
    </lineage>
</organism>
<dbReference type="AlphaFoldDB" id="X6NXF0"/>
<evidence type="ECO:0008006" key="4">
    <source>
        <dbReference type="Google" id="ProtNLM"/>
    </source>
</evidence>
<feature type="region of interest" description="Disordered" evidence="1">
    <location>
        <begin position="60"/>
        <end position="97"/>
    </location>
</feature>
<dbReference type="Proteomes" id="UP000023152">
    <property type="component" value="Unassembled WGS sequence"/>
</dbReference>
<keyword evidence="3" id="KW-1185">Reference proteome</keyword>
<evidence type="ECO:0000313" key="3">
    <source>
        <dbReference type="Proteomes" id="UP000023152"/>
    </source>
</evidence>
<evidence type="ECO:0000256" key="1">
    <source>
        <dbReference type="SAM" id="MobiDB-lite"/>
    </source>
</evidence>
<feature type="compositionally biased region" description="Low complexity" evidence="1">
    <location>
        <begin position="61"/>
        <end position="84"/>
    </location>
</feature>
<name>X6NXF0_RETFI</name>
<reference evidence="2 3" key="1">
    <citation type="journal article" date="2013" name="Curr. Biol.">
        <title>The Genome of the Foraminiferan Reticulomyxa filosa.</title>
        <authorList>
            <person name="Glockner G."/>
            <person name="Hulsmann N."/>
            <person name="Schleicher M."/>
            <person name="Noegel A.A."/>
            <person name="Eichinger L."/>
            <person name="Gallinger C."/>
            <person name="Pawlowski J."/>
            <person name="Sierra R."/>
            <person name="Euteneuer U."/>
            <person name="Pillet L."/>
            <person name="Moustafa A."/>
            <person name="Platzer M."/>
            <person name="Groth M."/>
            <person name="Szafranski K."/>
            <person name="Schliwa M."/>
        </authorList>
    </citation>
    <scope>NUCLEOTIDE SEQUENCE [LARGE SCALE GENOMIC DNA]</scope>
</reference>
<comment type="caution">
    <text evidence="2">The sequence shown here is derived from an EMBL/GenBank/DDBJ whole genome shotgun (WGS) entry which is preliminary data.</text>
</comment>
<protein>
    <recommendedName>
        <fullName evidence="4">F-box domain-containing protein</fullName>
    </recommendedName>
</protein>
<accession>X6NXF0</accession>
<evidence type="ECO:0000313" key="2">
    <source>
        <dbReference type="EMBL" id="ETO30563.1"/>
    </source>
</evidence>
<gene>
    <name evidence="2" type="ORF">RFI_06558</name>
</gene>
<dbReference type="EMBL" id="ASPP01005426">
    <property type="protein sequence ID" value="ETO30563.1"/>
    <property type="molecule type" value="Genomic_DNA"/>
</dbReference>
<dbReference type="PROSITE" id="PS50330">
    <property type="entry name" value="UIM"/>
    <property type="match status" value="1"/>
</dbReference>
<proteinExistence type="predicted"/>
<feature type="non-terminal residue" evidence="2">
    <location>
        <position position="204"/>
    </location>
</feature>
<dbReference type="InterPro" id="IPR003903">
    <property type="entry name" value="UIM_dom"/>
</dbReference>
<sequence>MSGYEFEHEARYGPSHDYEEYWYENGYEDYPSLTEGGKIRTNEEEEDLLELAVSLSLQTLEQESQQQQQSQQQQPQQQPQQPQQHVEKSKSTTPPLIEDEIKMLDECNWKQRRAKHEKKQMQETTMDVDTKIGKFDWSNLASNAFGYILRFFEFHELCGVLTRVSKMFNKMCVLPESIRHVRIDMRFVHYVLFTREVNVATFSR</sequence>